<feature type="binding site" evidence="4">
    <location>
        <position position="523"/>
    </location>
    <ligand>
        <name>Zn(2+)</name>
        <dbReference type="ChEBI" id="CHEBI:29105"/>
    </ligand>
</feature>
<dbReference type="OrthoDB" id="6899210at2"/>
<comment type="cofactor">
    <cofactor evidence="4">
        <name>Zn(2+)</name>
        <dbReference type="ChEBI" id="CHEBI:29105"/>
    </cofactor>
    <text evidence="4">Binds 1 zinc ion per subunit.</text>
</comment>
<keyword evidence="9" id="KW-1185">Reference proteome</keyword>
<feature type="domain" description="Neutral/alkaline non-lysosomal ceramidase C-terminal" evidence="7">
    <location>
        <begin position="592"/>
        <end position="767"/>
    </location>
</feature>
<dbReference type="Pfam" id="PF04734">
    <property type="entry name" value="Ceramidase_alk"/>
    <property type="match status" value="1"/>
</dbReference>
<sequence length="769" mass="83362">MKKLNWNLACAFAMILVFIGCSDKSSEKSESDNLLALVNSSSNSASNQGSTLTSLATLPTSTPTDVFLVGAAKTDITGPFVQSSTGYNSPGDEMSGLAMRLFSRAFVVERPGGSRVAIVTNDMLHMYQSVKIGVVKKLQADGYGSAFNNDNVVIFATHDHSAPSNISWYTLFNLFNGVIGFDKVHYNIVVNGTASAIEAAYNARKQARIKFATGTLSGATNNRSSAAYNWNIDKDSFAKNTDETVSLIRFEGTDGSPIGLINWFGVHGTSLGITNRRAHGDNKGYASYLVETTKGNGFIAAFPQTAVGDVSPNQPNPTDITKAFLRPNDLDPSLDPLENPIVHGTKQGNKALEIYDSASTVLTGSIGYRHSHVVWNNKIAVDQGYIGSYSMPWDTNSGNTTCVATIGGGFLAGDEEGAPVDFAKEGDIRNNFVLQDGVWVKQNYSLTNASGAAQILGYLWPLAQIALNSSKYEGCDKEKFTLLPVGEVDSFWFPNPQVPFVPVVLPLQVLTIGNAAILTFPFELTTMASRRLRAKVGATLATGGYSNVVIAGMANAYAQYLATREEYSAQNFEGGFTAYGPWSNAALIQEFDRIAGDIVAGRTTNAGPTPPDLSNQQFIQTWLSQNGIVNDGGNFGTVLTDANASYSKTKDTVSVRFQGSHPRVVQDKKLDGSLSSYYDPNNYTYLEIQKKNGSSWTTIATDNNPYTAYDWVRTGGDLSATSEVTITWLIRNQQPGTYRVVYNGLAKQFWVFFWTYAKFTGISKEFVLQ</sequence>
<dbReference type="EC" id="3.5.1.23" evidence="5"/>
<feature type="domain" description="Neutral/alkaline non-lysosomal ceramidase N-terminal" evidence="6">
    <location>
        <begin position="67"/>
        <end position="589"/>
    </location>
</feature>
<reference evidence="8" key="1">
    <citation type="journal article" date="2019" name="PLoS Negl. Trop. Dis.">
        <title>Revisiting the worldwide diversity of Leptospira species in the environment.</title>
        <authorList>
            <person name="Vincent A.T."/>
            <person name="Schiettekatte O."/>
            <person name="Bourhy P."/>
            <person name="Veyrier F.J."/>
            <person name="Picardeau M."/>
        </authorList>
    </citation>
    <scope>NUCLEOTIDE SEQUENCE [LARGE SCALE GENOMIC DNA]</scope>
    <source>
        <strain evidence="8">SSS9</strain>
    </source>
</reference>
<comment type="caution">
    <text evidence="8">The sequence shown here is derived from an EMBL/GenBank/DDBJ whole genome shotgun (WGS) entry which is preliminary data.</text>
</comment>
<dbReference type="Pfam" id="PF17048">
    <property type="entry name" value="Ceramidse_alk_C"/>
    <property type="match status" value="1"/>
</dbReference>
<dbReference type="GO" id="GO:0046872">
    <property type="term" value="F:metal ion binding"/>
    <property type="evidence" value="ECO:0007669"/>
    <property type="project" value="UniProtKB-KW"/>
</dbReference>
<comment type="catalytic activity">
    <reaction evidence="5">
        <text>an N-acylsphing-4-enine + H2O = sphing-4-enine + a fatty acid</text>
        <dbReference type="Rhea" id="RHEA:20856"/>
        <dbReference type="ChEBI" id="CHEBI:15377"/>
        <dbReference type="ChEBI" id="CHEBI:28868"/>
        <dbReference type="ChEBI" id="CHEBI:52639"/>
        <dbReference type="ChEBI" id="CHEBI:57756"/>
        <dbReference type="EC" id="3.5.1.23"/>
    </reaction>
</comment>
<dbReference type="AlphaFoldDB" id="A0A4R9G682"/>
<evidence type="ECO:0000313" key="8">
    <source>
        <dbReference type="EMBL" id="TGK06695.1"/>
    </source>
</evidence>
<dbReference type="RefSeq" id="WP_135583788.1">
    <property type="nucleotide sequence ID" value="NZ_RQEP01000005.1"/>
</dbReference>
<feature type="binding site" evidence="4">
    <location>
        <position position="267"/>
    </location>
    <ligand>
        <name>Zn(2+)</name>
        <dbReference type="ChEBI" id="CHEBI:29105"/>
    </ligand>
</feature>
<dbReference type="GO" id="GO:0046512">
    <property type="term" value="P:sphingosine biosynthetic process"/>
    <property type="evidence" value="ECO:0007669"/>
    <property type="project" value="TreeGrafter"/>
</dbReference>
<proteinExistence type="inferred from homology"/>
<dbReference type="GO" id="GO:0042759">
    <property type="term" value="P:long-chain fatty acid biosynthetic process"/>
    <property type="evidence" value="ECO:0007669"/>
    <property type="project" value="TreeGrafter"/>
</dbReference>
<dbReference type="Proteomes" id="UP000297453">
    <property type="component" value="Unassembled WGS sequence"/>
</dbReference>
<keyword evidence="4" id="KW-0479">Metal-binding</keyword>
<keyword evidence="4" id="KW-0862">Zinc</keyword>
<accession>A0A4R9G682</accession>
<evidence type="ECO:0000256" key="2">
    <source>
        <dbReference type="ARBA" id="ARBA00022801"/>
    </source>
</evidence>
<evidence type="ECO:0000256" key="3">
    <source>
        <dbReference type="PIRSR" id="PIRSR606823-1"/>
    </source>
</evidence>
<dbReference type="EMBL" id="RQEP01000005">
    <property type="protein sequence ID" value="TGK06695.1"/>
    <property type="molecule type" value="Genomic_DNA"/>
</dbReference>
<dbReference type="GO" id="GO:0016020">
    <property type="term" value="C:membrane"/>
    <property type="evidence" value="ECO:0007669"/>
    <property type="project" value="GOC"/>
</dbReference>
<evidence type="ECO:0000259" key="7">
    <source>
        <dbReference type="Pfam" id="PF17048"/>
    </source>
</evidence>
<dbReference type="GO" id="GO:0046514">
    <property type="term" value="P:ceramide catabolic process"/>
    <property type="evidence" value="ECO:0007669"/>
    <property type="project" value="InterPro"/>
</dbReference>
<dbReference type="PROSITE" id="PS51257">
    <property type="entry name" value="PROKAR_LIPOPROTEIN"/>
    <property type="match status" value="1"/>
</dbReference>
<feature type="active site" description="Nucleophile" evidence="3">
    <location>
        <position position="311"/>
    </location>
</feature>
<comment type="similarity">
    <text evidence="1 5">Belongs to the neutral ceramidase family.</text>
</comment>
<protein>
    <recommendedName>
        <fullName evidence="5">Neutral ceramidase</fullName>
        <ecNumber evidence="5">3.5.1.23</ecNumber>
    </recommendedName>
</protein>
<dbReference type="InterPro" id="IPR038445">
    <property type="entry name" value="NCDase_C_sf"/>
</dbReference>
<dbReference type="GO" id="GO:0005576">
    <property type="term" value="C:extracellular region"/>
    <property type="evidence" value="ECO:0007669"/>
    <property type="project" value="TreeGrafter"/>
</dbReference>
<dbReference type="InterPro" id="IPR031329">
    <property type="entry name" value="NEUT/ALK_ceramidase_N"/>
</dbReference>
<feature type="binding site" evidence="4">
    <location>
        <position position="560"/>
    </location>
    <ligand>
        <name>Zn(2+)</name>
        <dbReference type="ChEBI" id="CHEBI:29105"/>
    </ligand>
</feature>
<gene>
    <name evidence="8" type="ORF">EHO59_00720</name>
</gene>
<dbReference type="PANTHER" id="PTHR12670">
    <property type="entry name" value="CERAMIDASE"/>
    <property type="match status" value="1"/>
</dbReference>
<dbReference type="GO" id="GO:0017040">
    <property type="term" value="F:N-acylsphingosine amidohydrolase activity"/>
    <property type="evidence" value="ECO:0007669"/>
    <property type="project" value="UniProtKB-UniRule"/>
</dbReference>
<organism evidence="8 9">
    <name type="scientific">Leptospira semungkisensis</name>
    <dbReference type="NCBI Taxonomy" id="2484985"/>
    <lineage>
        <taxon>Bacteria</taxon>
        <taxon>Pseudomonadati</taxon>
        <taxon>Spirochaetota</taxon>
        <taxon>Spirochaetia</taxon>
        <taxon>Leptospirales</taxon>
        <taxon>Leptospiraceae</taxon>
        <taxon>Leptospira</taxon>
    </lineage>
</organism>
<dbReference type="InterPro" id="IPR006823">
    <property type="entry name" value="Ceramidase_alk"/>
</dbReference>
<evidence type="ECO:0000256" key="4">
    <source>
        <dbReference type="PIRSR" id="PIRSR606823-2"/>
    </source>
</evidence>
<evidence type="ECO:0000259" key="6">
    <source>
        <dbReference type="Pfam" id="PF04734"/>
    </source>
</evidence>
<feature type="binding site" evidence="4">
    <location>
        <position position="158"/>
    </location>
    <ligand>
        <name>Zn(2+)</name>
        <dbReference type="ChEBI" id="CHEBI:29105"/>
    </ligand>
</feature>
<evidence type="ECO:0000256" key="1">
    <source>
        <dbReference type="ARBA" id="ARBA00009835"/>
    </source>
</evidence>
<dbReference type="PANTHER" id="PTHR12670:SF1">
    <property type="entry name" value="NEUTRAL CERAMIDASE"/>
    <property type="match status" value="1"/>
</dbReference>
<keyword evidence="5" id="KW-0746">Sphingolipid metabolism</keyword>
<evidence type="ECO:0000256" key="5">
    <source>
        <dbReference type="RuleBase" id="RU366019"/>
    </source>
</evidence>
<dbReference type="InterPro" id="IPR031331">
    <property type="entry name" value="NEUT/ALK_ceramidase_C"/>
</dbReference>
<evidence type="ECO:0000313" key="9">
    <source>
        <dbReference type="Proteomes" id="UP000297453"/>
    </source>
</evidence>
<dbReference type="Gene3D" id="2.60.40.2300">
    <property type="entry name" value="Neutral/alkaline non-lysosomal ceramidase, C-terminal domain"/>
    <property type="match status" value="1"/>
</dbReference>
<name>A0A4R9G682_9LEPT</name>
<keyword evidence="2 5" id="KW-0378">Hydrolase</keyword>
<keyword evidence="5" id="KW-0443">Lipid metabolism</keyword>